<keyword evidence="2" id="KW-1208">Phospholipid metabolism</keyword>
<keyword evidence="5" id="KW-1185">Reference proteome</keyword>
<evidence type="ECO:0000313" key="4">
    <source>
        <dbReference type="EMBL" id="GFY77995.1"/>
    </source>
</evidence>
<dbReference type="EMBL" id="BMAV01022754">
    <property type="protein sequence ID" value="GFY77995.1"/>
    <property type="molecule type" value="Genomic_DNA"/>
</dbReference>
<dbReference type="Gene3D" id="3.90.1200.10">
    <property type="match status" value="1"/>
</dbReference>
<evidence type="ECO:0000313" key="5">
    <source>
        <dbReference type="Proteomes" id="UP000886998"/>
    </source>
</evidence>
<sequence length="152" mass="18304">MRHMKKFFKDVENVMAERSKDPFELGDWYLEETKWLYEEIKKTKSPLVYCHNDLQGGNILLRQDIPSKENYKLMLIDFEFGAYNYRGFDLANQFVEWCFDYNTEEYPHYVVNFDQFPSKQEQISFATAYLNQLVEEQVIPAGSRGRNKKHCW</sequence>
<dbReference type="GO" id="GO:0004103">
    <property type="term" value="F:choline kinase activity"/>
    <property type="evidence" value="ECO:0007669"/>
    <property type="project" value="TreeGrafter"/>
</dbReference>
<dbReference type="GO" id="GO:0004305">
    <property type="term" value="F:ethanolamine kinase activity"/>
    <property type="evidence" value="ECO:0007669"/>
    <property type="project" value="TreeGrafter"/>
</dbReference>
<evidence type="ECO:0000256" key="3">
    <source>
        <dbReference type="ARBA" id="ARBA00038211"/>
    </source>
</evidence>
<dbReference type="InterPro" id="IPR011009">
    <property type="entry name" value="Kinase-like_dom_sf"/>
</dbReference>
<dbReference type="GO" id="GO:0005737">
    <property type="term" value="C:cytoplasm"/>
    <property type="evidence" value="ECO:0007669"/>
    <property type="project" value="TreeGrafter"/>
</dbReference>
<comment type="caution">
    <text evidence="4">The sequence shown here is derived from an EMBL/GenBank/DDBJ whole genome shotgun (WGS) entry which is preliminary data.</text>
</comment>
<dbReference type="Proteomes" id="UP000886998">
    <property type="component" value="Unassembled WGS sequence"/>
</dbReference>
<keyword evidence="1" id="KW-0443">Lipid metabolism</keyword>
<dbReference type="GO" id="GO:0006646">
    <property type="term" value="P:phosphatidylethanolamine biosynthetic process"/>
    <property type="evidence" value="ECO:0007669"/>
    <property type="project" value="TreeGrafter"/>
</dbReference>
<reference evidence="4" key="1">
    <citation type="submission" date="2020-08" db="EMBL/GenBank/DDBJ databases">
        <title>Multicomponent nature underlies the extraordinary mechanical properties of spider dragline silk.</title>
        <authorList>
            <person name="Kono N."/>
            <person name="Nakamura H."/>
            <person name="Mori M."/>
            <person name="Yoshida Y."/>
            <person name="Ohtoshi R."/>
            <person name="Malay A.D."/>
            <person name="Moran D.A.P."/>
            <person name="Tomita M."/>
            <person name="Numata K."/>
            <person name="Arakawa K."/>
        </authorList>
    </citation>
    <scope>NUCLEOTIDE SEQUENCE</scope>
</reference>
<evidence type="ECO:0000256" key="2">
    <source>
        <dbReference type="ARBA" id="ARBA00023264"/>
    </source>
</evidence>
<protein>
    <submittedName>
        <fullName evidence="4">Choline kinase alpha</fullName>
    </submittedName>
</protein>
<name>A0A8X6YRR1_9ARAC</name>
<dbReference type="AlphaFoldDB" id="A0A8X6YRR1"/>
<keyword evidence="1" id="KW-0594">Phospholipid biosynthesis</keyword>
<evidence type="ECO:0000256" key="1">
    <source>
        <dbReference type="ARBA" id="ARBA00023209"/>
    </source>
</evidence>
<accession>A0A8X6YRR1</accession>
<dbReference type="PANTHER" id="PTHR22603">
    <property type="entry name" value="CHOLINE/ETHANOALAMINE KINASE"/>
    <property type="match status" value="1"/>
</dbReference>
<proteinExistence type="inferred from homology"/>
<comment type="similarity">
    <text evidence="3">Belongs to the choline/ethanolamine kinase family.</text>
</comment>
<organism evidence="4 5">
    <name type="scientific">Trichonephila inaurata madagascariensis</name>
    <dbReference type="NCBI Taxonomy" id="2747483"/>
    <lineage>
        <taxon>Eukaryota</taxon>
        <taxon>Metazoa</taxon>
        <taxon>Ecdysozoa</taxon>
        <taxon>Arthropoda</taxon>
        <taxon>Chelicerata</taxon>
        <taxon>Arachnida</taxon>
        <taxon>Araneae</taxon>
        <taxon>Araneomorphae</taxon>
        <taxon>Entelegynae</taxon>
        <taxon>Araneoidea</taxon>
        <taxon>Nephilidae</taxon>
        <taxon>Trichonephila</taxon>
        <taxon>Trichonephila inaurata</taxon>
    </lineage>
</organism>
<gene>
    <name evidence="4" type="primary">CHKA</name>
    <name evidence="4" type="ORF">TNIN_67411</name>
</gene>
<keyword evidence="4" id="KW-0808">Transferase</keyword>
<dbReference type="PANTHER" id="PTHR22603:SF93">
    <property type="entry name" value="RE24176P"/>
    <property type="match status" value="1"/>
</dbReference>
<dbReference type="OrthoDB" id="6410843at2759"/>
<dbReference type="SUPFAM" id="SSF56112">
    <property type="entry name" value="Protein kinase-like (PK-like)"/>
    <property type="match status" value="1"/>
</dbReference>
<keyword evidence="4" id="KW-0418">Kinase</keyword>
<keyword evidence="1" id="KW-0444">Lipid biosynthesis</keyword>
<dbReference type="Pfam" id="PF01633">
    <property type="entry name" value="Choline_kinase"/>
    <property type="match status" value="1"/>
</dbReference>